<dbReference type="RefSeq" id="WP_377872240.1">
    <property type="nucleotide sequence ID" value="NZ_JBHMAY010000037.1"/>
</dbReference>
<comment type="caution">
    <text evidence="2">The sequence shown here is derived from an EMBL/GenBank/DDBJ whole genome shotgun (WGS) entry which is preliminary data.</text>
</comment>
<proteinExistence type="predicted"/>
<sequence length="335" mass="37170">MGTSTAIRPAAQAGPPDAVKLLPVIDPERLRADLAAVEKHFLIHANPAAEDTERAEGDQTGWDVLVLRCPGGDLEKIGRNAGGLEDFADTSYLELTPYVREILDSMDVPIRGVRFSSLAAGAEVQEHTDSPYGLPVGWVRLHIPVETSDDAVLTINGADQRWKPSEFWYANFGLPHSLYNRGSAARVHLIIDCYVAPGLFDLFPADVRARIPEDEVMFFREERALPGQLRTVHGTIRMPAAFLKPHPDLPTAEEWDSGEDAEGELRVQDDRLVLRLGEHETALAHIGDREFRPLCWTHEQSMVLDPAGPAPRIVFRYRRGNQVIEAVREQPALAS</sequence>
<accession>A0ABV7QMA1</accession>
<evidence type="ECO:0000313" key="3">
    <source>
        <dbReference type="Proteomes" id="UP001595764"/>
    </source>
</evidence>
<dbReference type="EMBL" id="JBHRWI010000039">
    <property type="protein sequence ID" value="MFC3514308.1"/>
    <property type="molecule type" value="Genomic_DNA"/>
</dbReference>
<dbReference type="Proteomes" id="UP001595764">
    <property type="component" value="Unassembled WGS sequence"/>
</dbReference>
<reference evidence="3" key="1">
    <citation type="journal article" date="2019" name="Int. J. Syst. Evol. Microbiol.">
        <title>The Global Catalogue of Microorganisms (GCM) 10K type strain sequencing project: providing services to taxonomists for standard genome sequencing and annotation.</title>
        <authorList>
            <consortium name="The Broad Institute Genomics Platform"/>
            <consortium name="The Broad Institute Genome Sequencing Center for Infectious Disease"/>
            <person name="Wu L."/>
            <person name="Ma J."/>
        </authorList>
    </citation>
    <scope>NUCLEOTIDE SEQUENCE [LARGE SCALE GENOMIC DNA]</scope>
    <source>
        <strain evidence="3">CGMCC 4.7682</strain>
    </source>
</reference>
<dbReference type="InterPro" id="IPR027443">
    <property type="entry name" value="IPNS-like_sf"/>
</dbReference>
<dbReference type="Pfam" id="PF05118">
    <property type="entry name" value="Asp_Arg_Hydrox"/>
    <property type="match status" value="1"/>
</dbReference>
<dbReference type="InterPro" id="IPR007803">
    <property type="entry name" value="Asp/Arg/Pro-Hydrxlase"/>
</dbReference>
<feature type="domain" description="Aspartyl/asparaginy/proline hydroxylase" evidence="1">
    <location>
        <begin position="29"/>
        <end position="194"/>
    </location>
</feature>
<gene>
    <name evidence="2" type="ORF">ACFORO_29355</name>
</gene>
<evidence type="ECO:0000259" key="1">
    <source>
        <dbReference type="Pfam" id="PF05118"/>
    </source>
</evidence>
<name>A0ABV7QMA1_9PSEU</name>
<dbReference type="Gene3D" id="2.60.120.330">
    <property type="entry name" value="B-lactam Antibiotic, Isopenicillin N Synthase, Chain"/>
    <property type="match status" value="1"/>
</dbReference>
<evidence type="ECO:0000313" key="2">
    <source>
        <dbReference type="EMBL" id="MFC3514308.1"/>
    </source>
</evidence>
<dbReference type="SUPFAM" id="SSF51197">
    <property type="entry name" value="Clavaminate synthase-like"/>
    <property type="match status" value="1"/>
</dbReference>
<keyword evidence="3" id="KW-1185">Reference proteome</keyword>
<protein>
    <submittedName>
        <fullName evidence="2">Aspartyl/asparaginyl beta-hydroxylase domain-containing protein</fullName>
    </submittedName>
</protein>
<organism evidence="2 3">
    <name type="scientific">Amycolatopsis halotolerans</name>
    <dbReference type="NCBI Taxonomy" id="330083"/>
    <lineage>
        <taxon>Bacteria</taxon>
        <taxon>Bacillati</taxon>
        <taxon>Actinomycetota</taxon>
        <taxon>Actinomycetes</taxon>
        <taxon>Pseudonocardiales</taxon>
        <taxon>Pseudonocardiaceae</taxon>
        <taxon>Amycolatopsis</taxon>
    </lineage>
</organism>